<evidence type="ECO:0000256" key="1">
    <source>
        <dbReference type="ARBA" id="ARBA00004141"/>
    </source>
</evidence>
<gene>
    <name evidence="7" type="ORF">PSAL00342_LOCUS2831</name>
</gene>
<keyword evidence="4 6" id="KW-0472">Membrane</keyword>
<evidence type="ECO:0000256" key="2">
    <source>
        <dbReference type="ARBA" id="ARBA00022692"/>
    </source>
</evidence>
<organism evidence="7">
    <name type="scientific">Picocystis salinarum</name>
    <dbReference type="NCBI Taxonomy" id="88271"/>
    <lineage>
        <taxon>Eukaryota</taxon>
        <taxon>Viridiplantae</taxon>
        <taxon>Chlorophyta</taxon>
        <taxon>Picocystophyceae</taxon>
        <taxon>Picocystales</taxon>
        <taxon>Picocystaceae</taxon>
        <taxon>Picocystis</taxon>
    </lineage>
</organism>
<feature type="transmembrane region" description="Helical" evidence="6">
    <location>
        <begin position="326"/>
        <end position="344"/>
    </location>
</feature>
<evidence type="ECO:0000256" key="5">
    <source>
        <dbReference type="SAM" id="MobiDB-lite"/>
    </source>
</evidence>
<feature type="transmembrane region" description="Helical" evidence="6">
    <location>
        <begin position="198"/>
        <end position="223"/>
    </location>
</feature>
<dbReference type="PANTHER" id="PTHR11040:SF210">
    <property type="entry name" value="ZINC-REGULATED TRANSPORTER 3"/>
    <property type="match status" value="1"/>
</dbReference>
<evidence type="ECO:0000256" key="4">
    <source>
        <dbReference type="ARBA" id="ARBA00023136"/>
    </source>
</evidence>
<feature type="transmembrane region" description="Helical" evidence="6">
    <location>
        <begin position="261"/>
        <end position="285"/>
    </location>
</feature>
<dbReference type="InterPro" id="IPR003689">
    <property type="entry name" value="ZIP"/>
</dbReference>
<feature type="transmembrane region" description="Helical" evidence="6">
    <location>
        <begin position="109"/>
        <end position="128"/>
    </location>
</feature>
<accession>A0A7S3XBY5</accession>
<evidence type="ECO:0000313" key="7">
    <source>
        <dbReference type="EMBL" id="CAE0609012.1"/>
    </source>
</evidence>
<name>A0A7S3XBY5_9CHLO</name>
<dbReference type="EMBL" id="HBIS01003148">
    <property type="protein sequence ID" value="CAE0609012.1"/>
    <property type="molecule type" value="Transcribed_RNA"/>
</dbReference>
<feature type="region of interest" description="Disordered" evidence="5">
    <location>
        <begin position="145"/>
        <end position="188"/>
    </location>
</feature>
<proteinExistence type="predicted"/>
<comment type="subcellular location">
    <subcellularLocation>
        <location evidence="1">Membrane</location>
        <topology evidence="1">Multi-pass membrane protein</topology>
    </subcellularLocation>
</comment>
<reference evidence="7" key="1">
    <citation type="submission" date="2021-01" db="EMBL/GenBank/DDBJ databases">
        <authorList>
            <person name="Corre E."/>
            <person name="Pelletier E."/>
            <person name="Niang G."/>
            <person name="Scheremetjew M."/>
            <person name="Finn R."/>
            <person name="Kale V."/>
            <person name="Holt S."/>
            <person name="Cochrane G."/>
            <person name="Meng A."/>
            <person name="Brown T."/>
            <person name="Cohen L."/>
        </authorList>
    </citation>
    <scope>NUCLEOTIDE SEQUENCE</scope>
    <source>
        <strain evidence="7">CCMP1897</strain>
    </source>
</reference>
<sequence>MRPRIASIGQIGRTRSTGRVHVAKRAIPFSKDRSEGRKGAARAQMVHHTLAAPLALTSLGALGTAAGGALVTLPKAPGWKELGIVQAVAAGMMLSISFLDLMPEAMLQIGFLEANVCFFGGVLFFALISKFVPEPEVGWIPALDTTSEKEAPDENGEMRTPPTSTNGIRRRKQLDNGAPQQVEDKKGNVVEERQRRDALLSGLVTALGIAIHNFPEGIAVFLASVKDAKLGLSLAVAIALHNIPEGIAVAMPVYFSTNSRWKAFGLALLSGLAEPVAVIVVGVLFPLRMDADTIDRMIAGVAGIMAYLSLHELLPLSFKHAGREHTTWAIVAGMMAMSFSLYWLENA</sequence>
<keyword evidence="3 6" id="KW-1133">Transmembrane helix</keyword>
<dbReference type="GO" id="GO:0016020">
    <property type="term" value="C:membrane"/>
    <property type="evidence" value="ECO:0007669"/>
    <property type="project" value="UniProtKB-SubCell"/>
</dbReference>
<protein>
    <submittedName>
        <fullName evidence="7">Uncharacterized protein</fullName>
    </submittedName>
</protein>
<evidence type="ECO:0000256" key="6">
    <source>
        <dbReference type="SAM" id="Phobius"/>
    </source>
</evidence>
<dbReference type="GO" id="GO:0005385">
    <property type="term" value="F:zinc ion transmembrane transporter activity"/>
    <property type="evidence" value="ECO:0007669"/>
    <property type="project" value="TreeGrafter"/>
</dbReference>
<feature type="transmembrane region" description="Helical" evidence="6">
    <location>
        <begin position="297"/>
        <end position="314"/>
    </location>
</feature>
<dbReference type="Pfam" id="PF02535">
    <property type="entry name" value="Zip"/>
    <property type="match status" value="1"/>
</dbReference>
<feature type="transmembrane region" description="Helical" evidence="6">
    <location>
        <begin position="230"/>
        <end position="255"/>
    </location>
</feature>
<dbReference type="PANTHER" id="PTHR11040">
    <property type="entry name" value="ZINC/IRON TRANSPORTER"/>
    <property type="match status" value="1"/>
</dbReference>
<feature type="transmembrane region" description="Helical" evidence="6">
    <location>
        <begin position="83"/>
        <end position="102"/>
    </location>
</feature>
<feature type="transmembrane region" description="Helical" evidence="6">
    <location>
        <begin position="50"/>
        <end position="71"/>
    </location>
</feature>
<evidence type="ECO:0000256" key="3">
    <source>
        <dbReference type="ARBA" id="ARBA00022989"/>
    </source>
</evidence>
<dbReference type="AlphaFoldDB" id="A0A7S3XBY5"/>
<keyword evidence="2 6" id="KW-0812">Transmembrane</keyword>